<sequence length="179" mass="18864">MIDYTQLLLLGAIAGFTIFLGLPLVVMKNLSTRAKGFLNAFALGILVFLIIDVFSHTWESATSAATDASAGKASLGDAVIDLVALFGGIAIGLLGLVLYEHRAMTKRVPQVLSLESIKQGDDHLRQSFHEISAYRLAMMIAVGIGAHNTTEGFGIAGPLTGVLKRPTARFLILAGLVGG</sequence>
<dbReference type="OrthoDB" id="11839at2157"/>
<keyword evidence="1" id="KW-0812">Transmembrane</keyword>
<accession>A0A2H1FGG1</accession>
<keyword evidence="1" id="KW-1133">Transmembrane helix</keyword>
<keyword evidence="1" id="KW-0472">Membrane</keyword>
<evidence type="ECO:0000313" key="2">
    <source>
        <dbReference type="EMBL" id="SMH71837.1"/>
    </source>
</evidence>
<dbReference type="AlphaFoldDB" id="A0A2H1FGG1"/>
<gene>
    <name evidence="2" type="ORF">NCS_11649</name>
</gene>
<reference evidence="3" key="1">
    <citation type="submission" date="2017-03" db="EMBL/GenBank/DDBJ databases">
        <authorList>
            <person name="Herbold C."/>
        </authorList>
    </citation>
    <scope>NUCLEOTIDE SEQUENCE [LARGE SCALE GENOMIC DNA]</scope>
</reference>
<dbReference type="RefSeq" id="WP_157927733.1">
    <property type="nucleotide sequence ID" value="NZ_LT841358.1"/>
</dbReference>
<evidence type="ECO:0000313" key="3">
    <source>
        <dbReference type="Proteomes" id="UP000230607"/>
    </source>
</evidence>
<keyword evidence="3" id="KW-1185">Reference proteome</keyword>
<dbReference type="EMBL" id="LT841358">
    <property type="protein sequence ID" value="SMH71837.1"/>
    <property type="molecule type" value="Genomic_DNA"/>
</dbReference>
<organism evidence="2 3">
    <name type="scientific">Candidatus Nitrosotalea okcheonensis</name>
    <dbReference type="NCBI Taxonomy" id="1903276"/>
    <lineage>
        <taxon>Archaea</taxon>
        <taxon>Nitrososphaerota</taxon>
        <taxon>Nitrososphaeria</taxon>
        <taxon>Nitrosotaleales</taxon>
        <taxon>Nitrosotaleaceae</taxon>
        <taxon>Nitrosotalea</taxon>
    </lineage>
</organism>
<dbReference type="Proteomes" id="UP000230607">
    <property type="component" value="Chromosome 1"/>
</dbReference>
<feature type="transmembrane region" description="Helical" evidence="1">
    <location>
        <begin position="78"/>
        <end position="99"/>
    </location>
</feature>
<feature type="transmembrane region" description="Helical" evidence="1">
    <location>
        <begin position="37"/>
        <end position="58"/>
    </location>
</feature>
<evidence type="ECO:0000256" key="1">
    <source>
        <dbReference type="SAM" id="Phobius"/>
    </source>
</evidence>
<name>A0A2H1FGG1_9ARCH</name>
<protein>
    <recommendedName>
        <fullName evidence="4">Zinc/iron permease</fullName>
    </recommendedName>
</protein>
<evidence type="ECO:0008006" key="4">
    <source>
        <dbReference type="Google" id="ProtNLM"/>
    </source>
</evidence>
<feature type="transmembrane region" description="Helical" evidence="1">
    <location>
        <begin position="6"/>
        <end position="25"/>
    </location>
</feature>
<proteinExistence type="predicted"/>